<proteinExistence type="predicted"/>
<accession>A0A3A5MQ97</accession>
<keyword evidence="3" id="KW-1185">Reference proteome</keyword>
<evidence type="ECO:0000313" key="3">
    <source>
        <dbReference type="Proteomes" id="UP000272015"/>
    </source>
</evidence>
<gene>
    <name evidence="2" type="ORF">D6T64_00515</name>
</gene>
<dbReference type="EMBL" id="QZVS01000028">
    <property type="protein sequence ID" value="RJT92277.1"/>
    <property type="molecule type" value="Genomic_DNA"/>
</dbReference>
<evidence type="ECO:0000256" key="1">
    <source>
        <dbReference type="SAM" id="MobiDB-lite"/>
    </source>
</evidence>
<protein>
    <submittedName>
        <fullName evidence="2">Uncharacterized protein</fullName>
    </submittedName>
</protein>
<dbReference type="AlphaFoldDB" id="A0A3A5MQ97"/>
<dbReference type="Proteomes" id="UP000272015">
    <property type="component" value="Unassembled WGS sequence"/>
</dbReference>
<sequence>MGSGETGPPRPGCAHRGCCWSSVGSSTAVSGRTRGVGVVASRSRHHERRSSASSEGSARVQSALVPRYERTG</sequence>
<feature type="region of interest" description="Disordered" evidence="1">
    <location>
        <begin position="24"/>
        <end position="72"/>
    </location>
</feature>
<evidence type="ECO:0000313" key="2">
    <source>
        <dbReference type="EMBL" id="RJT92277.1"/>
    </source>
</evidence>
<comment type="caution">
    <text evidence="2">The sequence shown here is derived from an EMBL/GenBank/DDBJ whole genome shotgun (WGS) entry which is preliminary data.</text>
</comment>
<name>A0A3A5MQ97_9MICO</name>
<organism evidence="2 3">
    <name type="scientific">Cryobacterium melibiosiphilum</name>
    <dbReference type="NCBI Taxonomy" id="995039"/>
    <lineage>
        <taxon>Bacteria</taxon>
        <taxon>Bacillati</taxon>
        <taxon>Actinomycetota</taxon>
        <taxon>Actinomycetes</taxon>
        <taxon>Micrococcales</taxon>
        <taxon>Microbacteriaceae</taxon>
        <taxon>Cryobacterium</taxon>
    </lineage>
</organism>
<reference evidence="2 3" key="1">
    <citation type="submission" date="2018-09" db="EMBL/GenBank/DDBJ databases">
        <title>Novel species of Cryobacterium.</title>
        <authorList>
            <person name="Liu Q."/>
            <person name="Xin Y.-H."/>
        </authorList>
    </citation>
    <scope>NUCLEOTIDE SEQUENCE [LARGE SCALE GENOMIC DNA]</scope>
    <source>
        <strain evidence="2 3">Hh39</strain>
    </source>
</reference>